<evidence type="ECO:0000256" key="4">
    <source>
        <dbReference type="ARBA" id="ARBA00023004"/>
    </source>
</evidence>
<sequence>MVRNDHRIVPDRYIQEHEKRPFLKTQNPTSYEIPIIDFSLLTKRDEDEQKKLDYACKKYGFFQLINHGVVEELIQRMKSAEAACFDLPLEVKKKYAMAENDVQGYGQVFVVSEEQKLDWADIFFLMTYPPQHTTYKNWPLIVPDFKETVEEYSAEICRVSEEILANLSLLMKMKEDGLKELHKVMRLSTRMNYYPPCSKPELVLGLSPHSDSGSITILVQHDDIPGLQIRHQGQWIPIKPLPGAFVVNVGDTLEVWSNGVFKSVEHRAVTNARKARMSIPIFVRPDDEAEIGPVDTMLCDNNGQALYKRIKYIDYVRSYLDRKLEGKITDSLKLPEHVGVAAYGETKRRFGIDGDGDGGGRGRRGLGL</sequence>
<dbReference type="PANTHER" id="PTHR47991">
    <property type="entry name" value="OXOGLUTARATE/IRON-DEPENDENT DIOXYGENASE"/>
    <property type="match status" value="1"/>
</dbReference>
<reference evidence="7" key="1">
    <citation type="submission" date="2020-09" db="EMBL/GenBank/DDBJ databases">
        <title>Genome-Enabled Discovery of Anthraquinone Biosynthesis in Senna tora.</title>
        <authorList>
            <person name="Kang S.-H."/>
            <person name="Pandey R.P."/>
            <person name="Lee C.-M."/>
            <person name="Sim J.-S."/>
            <person name="Jeong J.-T."/>
            <person name="Choi B.-S."/>
            <person name="Jung M."/>
            <person name="Ginzburg D."/>
            <person name="Zhao K."/>
            <person name="Won S.Y."/>
            <person name="Oh T.-J."/>
            <person name="Yu Y."/>
            <person name="Kim N.-H."/>
            <person name="Lee O.R."/>
            <person name="Lee T.-H."/>
            <person name="Bashyal P."/>
            <person name="Kim T.-S."/>
            <person name="Lee W.-H."/>
            <person name="Kawkins C."/>
            <person name="Kim C.-K."/>
            <person name="Kim J.S."/>
            <person name="Ahn B.O."/>
            <person name="Rhee S.Y."/>
            <person name="Sohng J.K."/>
        </authorList>
    </citation>
    <scope>NUCLEOTIDE SEQUENCE</scope>
    <source>
        <tissue evidence="7">Leaf</tissue>
    </source>
</reference>
<feature type="domain" description="Fe2OG dioxygenase" evidence="6">
    <location>
        <begin position="185"/>
        <end position="285"/>
    </location>
</feature>
<dbReference type="GO" id="GO:0031418">
    <property type="term" value="F:L-ascorbic acid binding"/>
    <property type="evidence" value="ECO:0007669"/>
    <property type="project" value="UniProtKB-KW"/>
</dbReference>
<dbReference type="GO" id="GO:0016491">
    <property type="term" value="F:oxidoreductase activity"/>
    <property type="evidence" value="ECO:0007669"/>
    <property type="project" value="UniProtKB-KW"/>
</dbReference>
<gene>
    <name evidence="7" type="ORF">G2W53_030387</name>
</gene>
<evidence type="ECO:0000256" key="2">
    <source>
        <dbReference type="ARBA" id="ARBA00022723"/>
    </source>
</evidence>
<dbReference type="Pfam" id="PF14226">
    <property type="entry name" value="DIOX_N"/>
    <property type="match status" value="1"/>
</dbReference>
<keyword evidence="4 5" id="KW-0408">Iron</keyword>
<dbReference type="SUPFAM" id="SSF51197">
    <property type="entry name" value="Clavaminate synthase-like"/>
    <property type="match status" value="1"/>
</dbReference>
<dbReference type="InterPro" id="IPR026992">
    <property type="entry name" value="DIOX_N"/>
</dbReference>
<evidence type="ECO:0000313" key="8">
    <source>
        <dbReference type="Proteomes" id="UP000634136"/>
    </source>
</evidence>
<dbReference type="AlphaFoldDB" id="A0A834T754"/>
<dbReference type="OrthoDB" id="288590at2759"/>
<dbReference type="InterPro" id="IPR044861">
    <property type="entry name" value="IPNS-like_FE2OG_OXY"/>
</dbReference>
<dbReference type="EMBL" id="JAAIUW010000009">
    <property type="protein sequence ID" value="KAF7816418.1"/>
    <property type="molecule type" value="Genomic_DNA"/>
</dbReference>
<organism evidence="7 8">
    <name type="scientific">Senna tora</name>
    <dbReference type="NCBI Taxonomy" id="362788"/>
    <lineage>
        <taxon>Eukaryota</taxon>
        <taxon>Viridiplantae</taxon>
        <taxon>Streptophyta</taxon>
        <taxon>Embryophyta</taxon>
        <taxon>Tracheophyta</taxon>
        <taxon>Spermatophyta</taxon>
        <taxon>Magnoliopsida</taxon>
        <taxon>eudicotyledons</taxon>
        <taxon>Gunneridae</taxon>
        <taxon>Pentapetalae</taxon>
        <taxon>rosids</taxon>
        <taxon>fabids</taxon>
        <taxon>Fabales</taxon>
        <taxon>Fabaceae</taxon>
        <taxon>Caesalpinioideae</taxon>
        <taxon>Cassia clade</taxon>
        <taxon>Senna</taxon>
    </lineage>
</organism>
<comment type="similarity">
    <text evidence="1 5">Belongs to the iron/ascorbate-dependent oxidoreductase family.</text>
</comment>
<dbReference type="Gene3D" id="2.60.120.330">
    <property type="entry name" value="B-lactam Antibiotic, Isopenicillin N Synthase, Chain"/>
    <property type="match status" value="1"/>
</dbReference>
<dbReference type="GO" id="GO:0046872">
    <property type="term" value="F:metal ion binding"/>
    <property type="evidence" value="ECO:0007669"/>
    <property type="project" value="UniProtKB-KW"/>
</dbReference>
<evidence type="ECO:0000256" key="3">
    <source>
        <dbReference type="ARBA" id="ARBA00022896"/>
    </source>
</evidence>
<protein>
    <submittedName>
        <fullName evidence="7">Protein SRG1-like</fullName>
    </submittedName>
</protein>
<dbReference type="Pfam" id="PF03171">
    <property type="entry name" value="2OG-FeII_Oxy"/>
    <property type="match status" value="1"/>
</dbReference>
<dbReference type="FunFam" id="2.60.120.330:FF:000079">
    <property type="entry name" value="Protein SRG1"/>
    <property type="match status" value="1"/>
</dbReference>
<keyword evidence="8" id="KW-1185">Reference proteome</keyword>
<dbReference type="PROSITE" id="PS51471">
    <property type="entry name" value="FE2OG_OXY"/>
    <property type="match status" value="1"/>
</dbReference>
<dbReference type="InterPro" id="IPR005123">
    <property type="entry name" value="Oxoglu/Fe-dep_dioxygenase_dom"/>
</dbReference>
<evidence type="ECO:0000259" key="6">
    <source>
        <dbReference type="PROSITE" id="PS51471"/>
    </source>
</evidence>
<keyword evidence="3" id="KW-0847">Vitamin C</keyword>
<evidence type="ECO:0000256" key="1">
    <source>
        <dbReference type="ARBA" id="ARBA00008056"/>
    </source>
</evidence>
<proteinExistence type="inferred from homology"/>
<accession>A0A834T754</accession>
<name>A0A834T754_9FABA</name>
<dbReference type="InterPro" id="IPR027443">
    <property type="entry name" value="IPNS-like_sf"/>
</dbReference>
<keyword evidence="5" id="KW-0560">Oxidoreductase</keyword>
<keyword evidence="2 5" id="KW-0479">Metal-binding</keyword>
<dbReference type="Proteomes" id="UP000634136">
    <property type="component" value="Unassembled WGS sequence"/>
</dbReference>
<evidence type="ECO:0000256" key="5">
    <source>
        <dbReference type="RuleBase" id="RU003682"/>
    </source>
</evidence>
<evidence type="ECO:0000313" key="7">
    <source>
        <dbReference type="EMBL" id="KAF7816418.1"/>
    </source>
</evidence>
<comment type="caution">
    <text evidence="7">The sequence shown here is derived from an EMBL/GenBank/DDBJ whole genome shotgun (WGS) entry which is preliminary data.</text>
</comment>
<dbReference type="InterPro" id="IPR050295">
    <property type="entry name" value="Plant_2OG-oxidoreductases"/>
</dbReference>